<dbReference type="OrthoDB" id="19542at2"/>
<evidence type="ECO:0000313" key="1">
    <source>
        <dbReference type="EMBL" id="KRS16905.1"/>
    </source>
</evidence>
<dbReference type="Proteomes" id="UP000051401">
    <property type="component" value="Unassembled WGS sequence"/>
</dbReference>
<dbReference type="STRING" id="540747.SAMN04488031_102208"/>
<protein>
    <submittedName>
        <fullName evidence="1">Uncharacterized protein</fullName>
    </submittedName>
</protein>
<dbReference type="PATRIC" id="fig|540747.5.peg.1077"/>
<dbReference type="EMBL" id="LAXI01000011">
    <property type="protein sequence ID" value="KRS16905.1"/>
    <property type="molecule type" value="Genomic_DNA"/>
</dbReference>
<evidence type="ECO:0000313" key="2">
    <source>
        <dbReference type="Proteomes" id="UP000051401"/>
    </source>
</evidence>
<sequence>MFAAFLVPGAALSDSLTTTQTNNYGVPSGLIDMPTAEMAPDAEFSITVSHFPGYTKNTATFQILPWLTGSFRYSGVDGLSPAFKIYYDRSFDVRIRLLEETDYLPAIAVGLQDFLGTGVLSSEYIVATKQINNRLRVTGGIGWGRLGSYNSFASWRNRAPFSFAGVGTGGNFRFSDYFSGRMAFFGGLSYDITDKISVSAEYSSDAYEFEEQQTRNPAAGISFNHKSPWNFGVSYRPAEGVNMRLYTLAGSEIGASVSLSLNVRKPATPSAEKAPLPVAVRDPASINDLGWTVDKAVQERTYNDFTTLLAQEQIDLVGLDITERTAHALIENDIYVADAQALGRTFRVLSRTMPASVEMFHITVTRNGMPLSTTTFRRSDLERLENAPAREALSAAVITDSLQFGDVPGPLPGLYPKLEWKIAPFMRTYTFDPDKPFRADLRLRARADWHLGKGWIVSGSTSVKILGNLDKVTRRSNSIMPHVRSNSALYNPKVGPTIDQLTIAKYSRHGPNVYSRITAGYLEMMYAGVSGEVLWKPVDSRLALGAEVNFVHPRDYDQLFGLRTRQTPGGVIPRWNGHVSAYYDFQNGFDATVHAGRYLAGDWGATLEVARSFSNGWRFGAFATKTNVSAATFGEGSFDKGIFFSIPVTWLIGQPTRQTFSDTIRPLQRDGGQRLGVDGRLYGVVNDAHRPSVAESWGKFWR</sequence>
<dbReference type="RefSeq" id="WP_057817586.1">
    <property type="nucleotide sequence ID" value="NZ_CP031598.1"/>
</dbReference>
<comment type="caution">
    <text evidence="1">The sequence shown here is derived from an EMBL/GenBank/DDBJ whole genome shotgun (WGS) entry which is preliminary data.</text>
</comment>
<proteinExistence type="predicted"/>
<reference evidence="1 2" key="1">
    <citation type="submission" date="2015-04" db="EMBL/GenBank/DDBJ databases">
        <title>The draft genome sequence of Roseovarius indicus B108T.</title>
        <authorList>
            <person name="Li G."/>
            <person name="Lai Q."/>
            <person name="Shao Z."/>
            <person name="Yan P."/>
        </authorList>
    </citation>
    <scope>NUCLEOTIDE SEQUENCE [LARGE SCALE GENOMIC DNA]</scope>
    <source>
        <strain evidence="1 2">B108</strain>
    </source>
</reference>
<accession>A0A0T5P6G4</accession>
<name>A0A0T5P6G4_9RHOB</name>
<keyword evidence="2" id="KW-1185">Reference proteome</keyword>
<dbReference type="Pfam" id="PF06082">
    <property type="entry name" value="YjbH"/>
    <property type="match status" value="1"/>
</dbReference>
<dbReference type="AlphaFoldDB" id="A0A0T5P6G4"/>
<gene>
    <name evidence="1" type="ORF">XM52_16760</name>
</gene>
<dbReference type="InterPro" id="IPR010344">
    <property type="entry name" value="YbjH"/>
</dbReference>
<organism evidence="1 2">
    <name type="scientific">Roseovarius indicus</name>
    <dbReference type="NCBI Taxonomy" id="540747"/>
    <lineage>
        <taxon>Bacteria</taxon>
        <taxon>Pseudomonadati</taxon>
        <taxon>Pseudomonadota</taxon>
        <taxon>Alphaproteobacteria</taxon>
        <taxon>Rhodobacterales</taxon>
        <taxon>Roseobacteraceae</taxon>
        <taxon>Roseovarius</taxon>
    </lineage>
</organism>